<keyword evidence="2" id="KW-1185">Reference proteome</keyword>
<accession>A0ABU6NLC8</accession>
<sequence>MIDAAHDRLVNVECSIINDFKFLIDKLYLVDYSGVLSDARGIIFEELVHIIGIESEFVEKYREAQIYLEGEADQLGKSGHDFDSIFHNNKNVHLIECKISASSFLRLFNGSYKQKSTSKLNYMKRTGEELNNQNMNNSLFLFTGSYSVKKIKRDFKKKYNSIELLARRDVLKKCMG</sequence>
<dbReference type="RefSeq" id="WP_328237724.1">
    <property type="nucleotide sequence ID" value="NZ_JAROAS010000024.1"/>
</dbReference>
<evidence type="ECO:0000313" key="1">
    <source>
        <dbReference type="EMBL" id="MED4129006.1"/>
    </source>
</evidence>
<name>A0ABU6NLC8_9BACI</name>
<dbReference type="EMBL" id="JAROAS010000024">
    <property type="protein sequence ID" value="MED4129006.1"/>
    <property type="molecule type" value="Genomic_DNA"/>
</dbReference>
<reference evidence="1 2" key="1">
    <citation type="submission" date="2023-03" db="EMBL/GenBank/DDBJ databases">
        <title>Bacillus Genome Sequencing.</title>
        <authorList>
            <person name="Dunlap C."/>
        </authorList>
    </citation>
    <scope>NUCLEOTIDE SEQUENCE [LARGE SCALE GENOMIC DNA]</scope>
    <source>
        <strain evidence="1 2">B-4107</strain>
    </source>
</reference>
<evidence type="ECO:0000313" key="2">
    <source>
        <dbReference type="Proteomes" id="UP001341820"/>
    </source>
</evidence>
<proteinExistence type="predicted"/>
<dbReference type="Proteomes" id="UP001341820">
    <property type="component" value="Unassembled WGS sequence"/>
</dbReference>
<gene>
    <name evidence="1" type="ORF">P5F74_12740</name>
</gene>
<comment type="caution">
    <text evidence="1">The sequence shown here is derived from an EMBL/GenBank/DDBJ whole genome shotgun (WGS) entry which is preliminary data.</text>
</comment>
<evidence type="ECO:0008006" key="3">
    <source>
        <dbReference type="Google" id="ProtNLM"/>
    </source>
</evidence>
<protein>
    <recommendedName>
        <fullName evidence="3">Restriction endonuclease type IV Mrr domain-containing protein</fullName>
    </recommendedName>
</protein>
<organism evidence="1 2">
    <name type="scientific">Shouchella miscanthi</name>
    <dbReference type="NCBI Taxonomy" id="2598861"/>
    <lineage>
        <taxon>Bacteria</taxon>
        <taxon>Bacillati</taxon>
        <taxon>Bacillota</taxon>
        <taxon>Bacilli</taxon>
        <taxon>Bacillales</taxon>
        <taxon>Bacillaceae</taxon>
        <taxon>Shouchella</taxon>
    </lineage>
</organism>